<dbReference type="Proteomes" id="UP000189286">
    <property type="component" value="Unassembled WGS sequence"/>
</dbReference>
<comment type="caution">
    <text evidence="1">The sequence shown here is derived from an EMBL/GenBank/DDBJ whole genome shotgun (WGS) entry which is preliminary data.</text>
</comment>
<evidence type="ECO:0000313" key="1">
    <source>
        <dbReference type="EMBL" id="ONK08257.1"/>
    </source>
</evidence>
<proteinExistence type="predicted"/>
<protein>
    <submittedName>
        <fullName evidence="1">Uncharacterized protein</fullName>
    </submittedName>
</protein>
<evidence type="ECO:0000313" key="2">
    <source>
        <dbReference type="Proteomes" id="UP000189286"/>
    </source>
</evidence>
<accession>A0A1V2R741</accession>
<sequence length="70" mass="7865">MGNLRELFTLFISKYGVFFHMRGMVSYYLEIDGNGGVYATQVGRVITMPMVLSPQFFGGRVLLFSFNGGE</sequence>
<dbReference type="AlphaFoldDB" id="A0A1V2R741"/>
<dbReference type="EMBL" id="MPUJ01000002">
    <property type="protein sequence ID" value="ONK08257.1"/>
    <property type="molecule type" value="Genomic_DNA"/>
</dbReference>
<reference evidence="2" key="1">
    <citation type="submission" date="2016-11" db="EMBL/GenBank/DDBJ databases">
        <authorList>
            <person name="Panda P."/>
            <person name="Visnovsky S."/>
            <person name="Pitman A."/>
        </authorList>
    </citation>
    <scope>NUCLEOTIDE SEQUENCE [LARGE SCALE GENOMIC DNA]</scope>
    <source>
        <strain evidence="2">ICMP 9972</strain>
    </source>
</reference>
<organism evidence="1 2">
    <name type="scientific">Pectobacterium actinidiae</name>
    <dbReference type="NCBI Taxonomy" id="1507808"/>
    <lineage>
        <taxon>Bacteria</taxon>
        <taxon>Pseudomonadati</taxon>
        <taxon>Pseudomonadota</taxon>
        <taxon>Gammaproteobacteria</taxon>
        <taxon>Enterobacterales</taxon>
        <taxon>Pectobacteriaceae</taxon>
        <taxon>Pectobacterium</taxon>
    </lineage>
</organism>
<gene>
    <name evidence="1" type="ORF">BSK71_03180</name>
</gene>
<name>A0A1V2R741_9GAMM</name>